<reference evidence="1 2" key="1">
    <citation type="journal article" date="2011" name="J. Bacteriol.">
        <title>Complete genome sequence of Burkholderia rhizoxinica, an endosymbiont of Rhizopus microsporus.</title>
        <authorList>
            <person name="Lackner G."/>
            <person name="Moebius N."/>
            <person name="Partida-Martinez L."/>
            <person name="Hertweck C."/>
        </authorList>
    </citation>
    <scope>NUCLEOTIDE SEQUENCE [LARGE SCALE GENOMIC DNA]</scope>
    <source>
        <strain evidence="2">DSM 19002 / CIP 109453 / HKI 454</strain>
    </source>
</reference>
<name>E5ANV4_MYCRK</name>
<evidence type="ECO:0000313" key="2">
    <source>
        <dbReference type="Proteomes" id="UP000007437"/>
    </source>
</evidence>
<keyword evidence="1" id="KW-0560">Oxidoreductase</keyword>
<sequence length="109" mass="12060">MMKQEIWVARMIFPDVLETLEQYFDVNMNCDGHLFTRDVFDGEPNVHPDLLQVPNVVLMPHMASAIETTRRAVAARAADHLIAALGCGPQANHPLTPINLDVLGAMHAC</sequence>
<protein>
    <submittedName>
        <fullName evidence="1">2-hydroxyacid dehydrogenase</fullName>
        <ecNumber evidence="1">1.1.1.-</ecNumber>
    </submittedName>
</protein>
<dbReference type="Proteomes" id="UP000007437">
    <property type="component" value="Chromosome"/>
</dbReference>
<proteinExistence type="predicted"/>
<dbReference type="SUPFAM" id="SSF51735">
    <property type="entry name" value="NAD(P)-binding Rossmann-fold domains"/>
    <property type="match status" value="1"/>
</dbReference>
<organism evidence="1 2">
    <name type="scientific">Mycetohabitans rhizoxinica (strain DSM 19002 / CIP 109453 / HKI 454)</name>
    <name type="common">Paraburkholderia rhizoxinica</name>
    <dbReference type="NCBI Taxonomy" id="882378"/>
    <lineage>
        <taxon>Bacteria</taxon>
        <taxon>Pseudomonadati</taxon>
        <taxon>Pseudomonadota</taxon>
        <taxon>Betaproteobacteria</taxon>
        <taxon>Burkholderiales</taxon>
        <taxon>Burkholderiaceae</taxon>
        <taxon>Mycetohabitans</taxon>
    </lineage>
</organism>
<dbReference type="AlphaFoldDB" id="E5ANV4"/>
<dbReference type="GO" id="GO:0016491">
    <property type="term" value="F:oxidoreductase activity"/>
    <property type="evidence" value="ECO:0007669"/>
    <property type="project" value="UniProtKB-KW"/>
</dbReference>
<dbReference type="eggNOG" id="COG1052">
    <property type="taxonomic scope" value="Bacteria"/>
</dbReference>
<dbReference type="EC" id="1.1.1.-" evidence="1"/>
<accession>E5ANV4</accession>
<dbReference type="Gene3D" id="3.40.50.720">
    <property type="entry name" value="NAD(P)-binding Rossmann-like Domain"/>
    <property type="match status" value="2"/>
</dbReference>
<dbReference type="InterPro" id="IPR036291">
    <property type="entry name" value="NAD(P)-bd_dom_sf"/>
</dbReference>
<gene>
    <name evidence="1" type="ordered locus">RBRH_02594</name>
</gene>
<dbReference type="HOGENOM" id="CLU_2178931_0_0_4"/>
<evidence type="ECO:0000313" key="1">
    <source>
        <dbReference type="EMBL" id="CBW74287.1"/>
    </source>
</evidence>
<dbReference type="EMBL" id="FR687359">
    <property type="protein sequence ID" value="CBW74287.1"/>
    <property type="molecule type" value="Genomic_DNA"/>
</dbReference>
<dbReference type="KEGG" id="brh:RBRH_02594"/>
<dbReference type="STRING" id="882378.RBRH_02594"/>